<organism evidence="3 4">
    <name type="scientific">Desulforamulus aquiferis</name>
    <dbReference type="NCBI Taxonomy" id="1397668"/>
    <lineage>
        <taxon>Bacteria</taxon>
        <taxon>Bacillati</taxon>
        <taxon>Bacillota</taxon>
        <taxon>Clostridia</taxon>
        <taxon>Eubacteriales</taxon>
        <taxon>Peptococcaceae</taxon>
        <taxon>Desulforamulus</taxon>
    </lineage>
</organism>
<keyword evidence="1" id="KW-0472">Membrane</keyword>
<feature type="transmembrane region" description="Helical" evidence="1">
    <location>
        <begin position="35"/>
        <end position="52"/>
    </location>
</feature>
<feature type="transmembrane region" description="Helical" evidence="1">
    <location>
        <begin position="389"/>
        <end position="405"/>
    </location>
</feature>
<feature type="transmembrane region" description="Helical" evidence="1">
    <location>
        <begin position="367"/>
        <end position="384"/>
    </location>
</feature>
<reference evidence="3" key="1">
    <citation type="journal article" date="2023" name="J. Hazard. Mater.">
        <title>Anaerobic biodegradation of pyrene and benzo[a]pyrene by a new sulfate-reducing Desulforamulus aquiferis strain DSA.</title>
        <authorList>
            <person name="Zhang Z."/>
            <person name="Sun J."/>
            <person name="Gong X."/>
            <person name="Wang C."/>
            <person name="Wang H."/>
        </authorList>
    </citation>
    <scope>NUCLEOTIDE SEQUENCE</scope>
    <source>
        <strain evidence="3">DSA</strain>
    </source>
</reference>
<sequence length="1133" mass="124158">MEENKQIQSTNIPELITEKNVLGRWAGFFIERYRIVYLIIAALMIWGVTSYFKIPRELQPEIILPFGHVMTIYNGAAPEEIEKLITDKIEKKMAELNKVKNISSSSGFGVSSVFVEFEAGVDMDDMIVKMREKVSTVRGDLPKDAELPEVSTFETNNSPIMIINITGDYDFVVLKSIANKLKDSIENIDDVSDVQIIGGLEREIKIIVNPQRLAHYAISLEQIKSAINLSNINFPGGSIDLDYKNYNIRTVGELESVDELNNVIITYQGSSPVFLRDIAQIEDGFAEADSYSRLSSGLYTSNPSTKDSVALSIKKKESADVIKTAQKIYDKIQLEKGSTYPSDLQVEISGDTAVYVKDQLGGVTDNAFSGLLLVGVILFLFIGLRESAVVSIVIPLSIFAAFGLMKSSGMTFNNITLFSLILAVGMLVDNGIVIMQNIDRLRSMGLESAKAAAAATNQIAPAIASSTLTTLAAFFPIMLTPGIMGQFIKPIPQTVMFALSASFIVAVTITPALCSMLLKKPKGSDMKPSKYLTSKMKYTISLLFVVGFTMLAFRTDNGGIFGFGIASLIFAVIFGSSLIIKYSRQQQGKRESLILKKYGEFIDNIIHSRKRKWAVLGITSVAFVLSIMLIPLGLLKVEMFSPTDFTRLYVNIETPRGSTLSTTSAIAEEVERRLFSFPEIKSFVSNVGITGADSFDDFSVGMGATPYKGRVIIDLHDEKNRERSSMELAALMRENLKDIPGAKITVNEMENGPPTDAPVVINLRGENLDELKKVANDFTSILKNIEGTRDVKHSIQEGTPELQVKINKAKAASLGLDEMTIASGVRNAVHGLKATTFRKDQDEIDVYIRTTKDKLSSIQDLEGLYFFSHGGQPIPFTQVAELVESKSVTAISHEDMKRQVTVVAETTTGVIAGDIIKKFQESTADYPLPTGLTIKLGGEHEDIQESFTDMFTNMLIAAVLVFLVLAVQFNSLSQPWIILLSVPMAMIGVLPGLVITGNNFGFVSFVGVVALVGIAVNNAIVLVDYMNYMRKNGFAIKDAVKKAVIVRFVPIMATTITTAGGILPITLSQPFFGPLGYAVIFGLLASTVLTLVIIPVLYTMLEEHKQTKLDNKRNQSIQGGENCEKDITVFSSN</sequence>
<dbReference type="AlphaFoldDB" id="A0AAW7ZFV7"/>
<evidence type="ECO:0000259" key="2">
    <source>
        <dbReference type="PROSITE" id="PS50156"/>
    </source>
</evidence>
<dbReference type="GO" id="GO:0042910">
    <property type="term" value="F:xenobiotic transmembrane transporter activity"/>
    <property type="evidence" value="ECO:0007669"/>
    <property type="project" value="TreeGrafter"/>
</dbReference>
<dbReference type="InterPro" id="IPR027463">
    <property type="entry name" value="AcrB_DN_DC_subdom"/>
</dbReference>
<dbReference type="Gene3D" id="1.20.1640.10">
    <property type="entry name" value="Multidrug efflux transporter AcrB transmembrane domain"/>
    <property type="match status" value="2"/>
</dbReference>
<feature type="domain" description="SSD" evidence="2">
    <location>
        <begin position="387"/>
        <end position="516"/>
    </location>
</feature>
<evidence type="ECO:0000313" key="4">
    <source>
        <dbReference type="Proteomes" id="UP001172911"/>
    </source>
</evidence>
<reference evidence="3" key="2">
    <citation type="submission" date="2023-03" db="EMBL/GenBank/DDBJ databases">
        <authorList>
            <person name="Zhang Z."/>
        </authorList>
    </citation>
    <scope>NUCLEOTIDE SEQUENCE</scope>
    <source>
        <strain evidence="3">DSA</strain>
    </source>
</reference>
<feature type="transmembrane region" description="Helical" evidence="1">
    <location>
        <begin position="950"/>
        <end position="969"/>
    </location>
</feature>
<dbReference type="Gene3D" id="3.30.70.1430">
    <property type="entry name" value="Multidrug efflux transporter AcrB pore domain"/>
    <property type="match status" value="2"/>
</dbReference>
<dbReference type="Pfam" id="PF00873">
    <property type="entry name" value="ACR_tran"/>
    <property type="match status" value="2"/>
</dbReference>
<dbReference type="PANTHER" id="PTHR32063">
    <property type="match status" value="1"/>
</dbReference>
<dbReference type="Proteomes" id="UP001172911">
    <property type="component" value="Unassembled WGS sequence"/>
</dbReference>
<dbReference type="PANTHER" id="PTHR32063:SF24">
    <property type="entry name" value="CATION EFFLUX SYSTEM (ACRB_ACRD_ACRF FAMILY)"/>
    <property type="match status" value="1"/>
</dbReference>
<dbReference type="InterPro" id="IPR001036">
    <property type="entry name" value="Acrflvin-R"/>
</dbReference>
<dbReference type="InterPro" id="IPR000731">
    <property type="entry name" value="SSD"/>
</dbReference>
<feature type="transmembrane region" description="Helical" evidence="1">
    <location>
        <begin position="1002"/>
        <end position="1023"/>
    </location>
</feature>
<gene>
    <name evidence="3" type="ORF">P6N53_13710</name>
</gene>
<accession>A0AAW7ZFV7</accession>
<feature type="transmembrane region" description="Helical" evidence="1">
    <location>
        <begin position="613"/>
        <end position="635"/>
    </location>
</feature>
<protein>
    <submittedName>
        <fullName evidence="3">Efflux RND transporter permease subunit</fullName>
    </submittedName>
</protein>
<dbReference type="EMBL" id="JARPTC010000020">
    <property type="protein sequence ID" value="MDO7788283.1"/>
    <property type="molecule type" value="Genomic_DNA"/>
</dbReference>
<keyword evidence="1" id="KW-0812">Transmembrane</keyword>
<feature type="transmembrane region" description="Helical" evidence="1">
    <location>
        <begin position="495"/>
        <end position="518"/>
    </location>
</feature>
<proteinExistence type="predicted"/>
<feature type="transmembrane region" description="Helical" evidence="1">
    <location>
        <begin position="459"/>
        <end position="483"/>
    </location>
</feature>
<feature type="transmembrane region" description="Helical" evidence="1">
    <location>
        <begin position="560"/>
        <end position="580"/>
    </location>
</feature>
<feature type="transmembrane region" description="Helical" evidence="1">
    <location>
        <begin position="417"/>
        <end position="438"/>
    </location>
</feature>
<feature type="transmembrane region" description="Helical" evidence="1">
    <location>
        <begin position="1044"/>
        <end position="1063"/>
    </location>
</feature>
<dbReference type="PROSITE" id="PS50156">
    <property type="entry name" value="SSD"/>
    <property type="match status" value="1"/>
</dbReference>
<dbReference type="SUPFAM" id="SSF82693">
    <property type="entry name" value="Multidrug efflux transporter AcrB pore domain, PN1, PN2, PC1 and PC2 subdomains"/>
    <property type="match status" value="3"/>
</dbReference>
<name>A0AAW7ZFV7_9FIRM</name>
<keyword evidence="1" id="KW-1133">Transmembrane helix</keyword>
<dbReference type="GO" id="GO:0005886">
    <property type="term" value="C:plasma membrane"/>
    <property type="evidence" value="ECO:0007669"/>
    <property type="project" value="TreeGrafter"/>
</dbReference>
<dbReference type="SUPFAM" id="SSF82866">
    <property type="entry name" value="Multidrug efflux transporter AcrB transmembrane domain"/>
    <property type="match status" value="2"/>
</dbReference>
<keyword evidence="4" id="KW-1185">Reference proteome</keyword>
<dbReference type="SUPFAM" id="SSF82714">
    <property type="entry name" value="Multidrug efflux transporter AcrB TolC docking domain, DN and DC subdomains"/>
    <property type="match status" value="2"/>
</dbReference>
<comment type="caution">
    <text evidence="3">The sequence shown here is derived from an EMBL/GenBank/DDBJ whole genome shotgun (WGS) entry which is preliminary data.</text>
</comment>
<feature type="transmembrane region" description="Helical" evidence="1">
    <location>
        <begin position="976"/>
        <end position="996"/>
    </location>
</feature>
<evidence type="ECO:0000256" key="1">
    <source>
        <dbReference type="SAM" id="Phobius"/>
    </source>
</evidence>
<feature type="transmembrane region" description="Helical" evidence="1">
    <location>
        <begin position="1075"/>
        <end position="1098"/>
    </location>
</feature>
<dbReference type="PRINTS" id="PR00702">
    <property type="entry name" value="ACRIFLAVINRP"/>
</dbReference>
<dbReference type="Gene3D" id="3.30.2090.10">
    <property type="entry name" value="Multidrug efflux transporter AcrB TolC docking domain, DN and DC subdomains"/>
    <property type="match status" value="2"/>
</dbReference>
<evidence type="ECO:0000313" key="3">
    <source>
        <dbReference type="EMBL" id="MDO7788283.1"/>
    </source>
</evidence>
<feature type="transmembrane region" description="Helical" evidence="1">
    <location>
        <begin position="538"/>
        <end position="554"/>
    </location>
</feature>